<dbReference type="OrthoDB" id="10434387at2759"/>
<dbReference type="EMBL" id="JANBQB010000557">
    <property type="protein sequence ID" value="KAJ1975185.1"/>
    <property type="molecule type" value="Genomic_DNA"/>
</dbReference>
<keyword evidence="2" id="KW-1133">Transmembrane helix</keyword>
<feature type="region of interest" description="Disordered" evidence="1">
    <location>
        <begin position="101"/>
        <end position="125"/>
    </location>
</feature>
<comment type="caution">
    <text evidence="4">The sequence shown here is derived from an EMBL/GenBank/DDBJ whole genome shotgun (WGS) entry which is preliminary data.</text>
</comment>
<keyword evidence="2" id="KW-0472">Membrane</keyword>
<evidence type="ECO:0000256" key="3">
    <source>
        <dbReference type="SAM" id="SignalP"/>
    </source>
</evidence>
<feature type="chain" id="PRO_5040743232" evidence="3">
    <location>
        <begin position="20"/>
        <end position="164"/>
    </location>
</feature>
<evidence type="ECO:0000313" key="5">
    <source>
        <dbReference type="Proteomes" id="UP001151582"/>
    </source>
</evidence>
<sequence>MKLALATLFAALSATAVMAQSSTSELSSMSGYTDEQQKCVNDPKCQTDPQSCLTCLGVSSEDVDAAVDCMQACPQPTSLTDVSAFMECAAKCTSDMLSKIGSNSTTSASGSSNSTSSEKGGASSGVTSGDGSASYVAASDSVAVVAALPMALAVALPIAILAAL</sequence>
<keyword evidence="5" id="KW-1185">Reference proteome</keyword>
<accession>A0A9W8AY99</accession>
<keyword evidence="2" id="KW-0812">Transmembrane</keyword>
<keyword evidence="3" id="KW-0732">Signal</keyword>
<name>A0A9W8AY99_9FUNG</name>
<feature type="signal peptide" evidence="3">
    <location>
        <begin position="1"/>
        <end position="19"/>
    </location>
</feature>
<gene>
    <name evidence="4" type="ORF">H4R34_004430</name>
</gene>
<dbReference type="Proteomes" id="UP001151582">
    <property type="component" value="Unassembled WGS sequence"/>
</dbReference>
<proteinExistence type="predicted"/>
<evidence type="ECO:0000256" key="2">
    <source>
        <dbReference type="SAM" id="Phobius"/>
    </source>
</evidence>
<dbReference type="AlphaFoldDB" id="A0A9W8AY99"/>
<evidence type="ECO:0000313" key="4">
    <source>
        <dbReference type="EMBL" id="KAJ1975185.1"/>
    </source>
</evidence>
<reference evidence="4" key="1">
    <citation type="submission" date="2022-07" db="EMBL/GenBank/DDBJ databases">
        <title>Phylogenomic reconstructions and comparative analyses of Kickxellomycotina fungi.</title>
        <authorList>
            <person name="Reynolds N.K."/>
            <person name="Stajich J.E."/>
            <person name="Barry K."/>
            <person name="Grigoriev I.V."/>
            <person name="Crous P."/>
            <person name="Smith M.E."/>
        </authorList>
    </citation>
    <scope>NUCLEOTIDE SEQUENCE</scope>
    <source>
        <strain evidence="4">RSA 567</strain>
    </source>
</reference>
<feature type="transmembrane region" description="Helical" evidence="2">
    <location>
        <begin position="142"/>
        <end position="163"/>
    </location>
</feature>
<organism evidence="4 5">
    <name type="scientific">Dimargaris verticillata</name>
    <dbReference type="NCBI Taxonomy" id="2761393"/>
    <lineage>
        <taxon>Eukaryota</taxon>
        <taxon>Fungi</taxon>
        <taxon>Fungi incertae sedis</taxon>
        <taxon>Zoopagomycota</taxon>
        <taxon>Kickxellomycotina</taxon>
        <taxon>Dimargaritomycetes</taxon>
        <taxon>Dimargaritales</taxon>
        <taxon>Dimargaritaceae</taxon>
        <taxon>Dimargaris</taxon>
    </lineage>
</organism>
<evidence type="ECO:0000256" key="1">
    <source>
        <dbReference type="SAM" id="MobiDB-lite"/>
    </source>
</evidence>
<protein>
    <submittedName>
        <fullName evidence="4">Uncharacterized protein</fullName>
    </submittedName>
</protein>